<comment type="caution">
    <text evidence="1">The sequence shown here is derived from an EMBL/GenBank/DDBJ whole genome shotgun (WGS) entry which is preliminary data.</text>
</comment>
<gene>
    <name evidence="1" type="ORF">RF11_07667</name>
</gene>
<evidence type="ECO:0000313" key="1">
    <source>
        <dbReference type="EMBL" id="KII67357.1"/>
    </source>
</evidence>
<accession>A0A0C2N0C6</accession>
<dbReference type="Proteomes" id="UP000031668">
    <property type="component" value="Unassembled WGS sequence"/>
</dbReference>
<name>A0A0C2N0C6_THEKT</name>
<dbReference type="EMBL" id="JWZT01003221">
    <property type="protein sequence ID" value="KII67357.1"/>
    <property type="molecule type" value="Genomic_DNA"/>
</dbReference>
<proteinExistence type="predicted"/>
<reference evidence="1 2" key="1">
    <citation type="journal article" date="2014" name="Genome Biol. Evol.">
        <title>The genome of the myxosporean Thelohanellus kitauei shows adaptations to nutrient acquisition within its fish host.</title>
        <authorList>
            <person name="Yang Y."/>
            <person name="Xiong J."/>
            <person name="Zhou Z."/>
            <person name="Huo F."/>
            <person name="Miao W."/>
            <person name="Ran C."/>
            <person name="Liu Y."/>
            <person name="Zhang J."/>
            <person name="Feng J."/>
            <person name="Wang M."/>
            <person name="Wang M."/>
            <person name="Wang L."/>
            <person name="Yao B."/>
        </authorList>
    </citation>
    <scope>NUCLEOTIDE SEQUENCE [LARGE SCALE GENOMIC DNA]</scope>
    <source>
        <strain evidence="1">Wuqing</strain>
    </source>
</reference>
<protein>
    <submittedName>
        <fullName evidence="1">Uncharacterized protein</fullName>
    </submittedName>
</protein>
<sequence length="150" mass="16745">MENILKSILNLQTYAEENPFVAWCYLKLIGSLVDKIQKDVSGMTVRNIECSSLIKSLSEKAPNLTTNEISTAKEQISQAKRAIESSVAAYEDSLEKREVGNLDTVIDRILKDKAGDDEVFKMVISFTDILLSGETSSGKNKCHFNLFFIC</sequence>
<organism evidence="1 2">
    <name type="scientific">Thelohanellus kitauei</name>
    <name type="common">Myxosporean</name>
    <dbReference type="NCBI Taxonomy" id="669202"/>
    <lineage>
        <taxon>Eukaryota</taxon>
        <taxon>Metazoa</taxon>
        <taxon>Cnidaria</taxon>
        <taxon>Myxozoa</taxon>
        <taxon>Myxosporea</taxon>
        <taxon>Bivalvulida</taxon>
        <taxon>Platysporina</taxon>
        <taxon>Myxobolidae</taxon>
        <taxon>Thelohanellus</taxon>
    </lineage>
</organism>
<dbReference type="AlphaFoldDB" id="A0A0C2N0C6"/>
<keyword evidence="2" id="KW-1185">Reference proteome</keyword>
<evidence type="ECO:0000313" key="2">
    <source>
        <dbReference type="Proteomes" id="UP000031668"/>
    </source>
</evidence>